<keyword evidence="9 10" id="KW-0539">Nucleus</keyword>
<dbReference type="Gene3D" id="2.60.40.3180">
    <property type="entry name" value="Transcription factor COE1, DNA-binding domain"/>
    <property type="match status" value="1"/>
</dbReference>
<evidence type="ECO:0000256" key="9">
    <source>
        <dbReference type="ARBA" id="ARBA00023242"/>
    </source>
</evidence>
<keyword evidence="10" id="KW-0217">Developmental protein</keyword>
<keyword evidence="6 10" id="KW-0805">Transcription regulation</keyword>
<evidence type="ECO:0000313" key="13">
    <source>
        <dbReference type="EMBL" id="EFN79194.1"/>
    </source>
</evidence>
<dbReference type="Pfam" id="PF16423">
    <property type="entry name" value="COE1_HLH"/>
    <property type="match status" value="1"/>
</dbReference>
<keyword evidence="14" id="KW-1185">Reference proteome</keyword>
<dbReference type="AlphaFoldDB" id="E2BYP0"/>
<dbReference type="InterPro" id="IPR014756">
    <property type="entry name" value="Ig_E-set"/>
</dbReference>
<organism evidence="14">
    <name type="scientific">Harpegnathos saltator</name>
    <name type="common">Jerdon's jumping ant</name>
    <dbReference type="NCBI Taxonomy" id="610380"/>
    <lineage>
        <taxon>Eukaryota</taxon>
        <taxon>Metazoa</taxon>
        <taxon>Ecdysozoa</taxon>
        <taxon>Arthropoda</taxon>
        <taxon>Hexapoda</taxon>
        <taxon>Insecta</taxon>
        <taxon>Pterygota</taxon>
        <taxon>Neoptera</taxon>
        <taxon>Endopterygota</taxon>
        <taxon>Hymenoptera</taxon>
        <taxon>Apocrita</taxon>
        <taxon>Aculeata</taxon>
        <taxon>Formicoidea</taxon>
        <taxon>Formicidae</taxon>
        <taxon>Ponerinae</taxon>
        <taxon>Ponerini</taxon>
        <taxon>Harpegnathos</taxon>
    </lineage>
</organism>
<evidence type="ECO:0000256" key="2">
    <source>
        <dbReference type="ARBA" id="ARBA00010340"/>
    </source>
</evidence>
<proteinExistence type="inferred from homology"/>
<evidence type="ECO:0000256" key="4">
    <source>
        <dbReference type="ARBA" id="ARBA00022771"/>
    </source>
</evidence>
<evidence type="ECO:0000256" key="11">
    <source>
        <dbReference type="SAM" id="MobiDB-lite"/>
    </source>
</evidence>
<dbReference type="GO" id="GO:0005634">
    <property type="term" value="C:nucleus"/>
    <property type="evidence" value="ECO:0007669"/>
    <property type="project" value="UniProtKB-SubCell"/>
</dbReference>
<dbReference type="GO" id="GO:0006355">
    <property type="term" value="P:regulation of DNA-templated transcription"/>
    <property type="evidence" value="ECO:0007669"/>
    <property type="project" value="InterPro"/>
</dbReference>
<evidence type="ECO:0000256" key="10">
    <source>
        <dbReference type="RuleBase" id="RU004489"/>
    </source>
</evidence>
<feature type="domain" description="IPT/TIG" evidence="12">
    <location>
        <begin position="59"/>
        <end position="146"/>
    </location>
</feature>
<dbReference type="PANTHER" id="PTHR10747">
    <property type="entry name" value="TRANSCRIPTION FACTOR COE FAMILY MEMBER"/>
    <property type="match status" value="1"/>
</dbReference>
<keyword evidence="5 10" id="KW-0862">Zinc</keyword>
<dbReference type="Proteomes" id="UP000008237">
    <property type="component" value="Unassembled WGS sequence"/>
</dbReference>
<accession>E2BYP0</accession>
<evidence type="ECO:0000313" key="14">
    <source>
        <dbReference type="Proteomes" id="UP000008237"/>
    </source>
</evidence>
<dbReference type="GO" id="GO:0003677">
    <property type="term" value="F:DNA binding"/>
    <property type="evidence" value="ECO:0007669"/>
    <property type="project" value="UniProtKB-KW"/>
</dbReference>
<keyword evidence="7 10" id="KW-0238">DNA-binding</keyword>
<gene>
    <name evidence="13" type="ORF">EAI_10188</name>
</gene>
<dbReference type="GO" id="GO:0008270">
    <property type="term" value="F:zinc ion binding"/>
    <property type="evidence" value="ECO:0007669"/>
    <property type="project" value="UniProtKB-KW"/>
</dbReference>
<dbReference type="EMBL" id="GL451499">
    <property type="protein sequence ID" value="EFN79194.1"/>
    <property type="molecule type" value="Genomic_DNA"/>
</dbReference>
<dbReference type="InterPro" id="IPR002909">
    <property type="entry name" value="IPT_dom"/>
</dbReference>
<evidence type="ECO:0000256" key="1">
    <source>
        <dbReference type="ARBA" id="ARBA00004123"/>
    </source>
</evidence>
<reference evidence="13 14" key="1">
    <citation type="journal article" date="2010" name="Science">
        <title>Genomic comparison of the ants Camponotus floridanus and Harpegnathos saltator.</title>
        <authorList>
            <person name="Bonasio R."/>
            <person name="Zhang G."/>
            <person name="Ye C."/>
            <person name="Mutti N.S."/>
            <person name="Fang X."/>
            <person name="Qin N."/>
            <person name="Donahue G."/>
            <person name="Yang P."/>
            <person name="Li Q."/>
            <person name="Li C."/>
            <person name="Zhang P."/>
            <person name="Huang Z."/>
            <person name="Berger S.L."/>
            <person name="Reinberg D."/>
            <person name="Wang J."/>
            <person name="Liebig J."/>
        </authorList>
    </citation>
    <scope>NUCLEOTIDE SEQUENCE [LARGE SCALE GENOMIC DNA]</scope>
    <source>
        <strain evidence="13 14">R22 G/1</strain>
    </source>
</reference>
<dbReference type="SMART" id="SM00429">
    <property type="entry name" value="IPT"/>
    <property type="match status" value="1"/>
</dbReference>
<dbReference type="GO" id="GO:0048731">
    <property type="term" value="P:system development"/>
    <property type="evidence" value="ECO:0007669"/>
    <property type="project" value="UniProtKB-ARBA"/>
</dbReference>
<evidence type="ECO:0000256" key="7">
    <source>
        <dbReference type="ARBA" id="ARBA00023125"/>
    </source>
</evidence>
<dbReference type="InterPro" id="IPR032201">
    <property type="entry name" value="COE_HLH"/>
</dbReference>
<dbReference type="STRING" id="610380.E2BYP0"/>
<feature type="region of interest" description="Disordered" evidence="11">
    <location>
        <begin position="183"/>
        <end position="208"/>
    </location>
</feature>
<dbReference type="InterPro" id="IPR003523">
    <property type="entry name" value="Transcription_factor_COE"/>
</dbReference>
<evidence type="ECO:0000256" key="6">
    <source>
        <dbReference type="ARBA" id="ARBA00023015"/>
    </source>
</evidence>
<dbReference type="InterPro" id="IPR038173">
    <property type="entry name" value="COE_DBD_sf"/>
</dbReference>
<comment type="similarity">
    <text evidence="2 10">Belongs to the COE family.</text>
</comment>
<dbReference type="Gene3D" id="1.10.287.4280">
    <property type="match status" value="1"/>
</dbReference>
<dbReference type="InterPro" id="IPR032200">
    <property type="entry name" value="COE_DBD"/>
</dbReference>
<dbReference type="InterPro" id="IPR013783">
    <property type="entry name" value="Ig-like_fold"/>
</dbReference>
<keyword evidence="3 10" id="KW-0479">Metal-binding</keyword>
<evidence type="ECO:0000256" key="8">
    <source>
        <dbReference type="ARBA" id="ARBA00023163"/>
    </source>
</evidence>
<dbReference type="InParanoid" id="E2BYP0"/>
<dbReference type="OMA" id="DCPANTH"/>
<dbReference type="Pfam" id="PF16422">
    <property type="entry name" value="COE1_DBD"/>
    <property type="match status" value="1"/>
</dbReference>
<dbReference type="GO" id="GO:0048468">
    <property type="term" value="P:cell development"/>
    <property type="evidence" value="ECO:0007669"/>
    <property type="project" value="UniProtKB-ARBA"/>
</dbReference>
<dbReference type="Gene3D" id="2.60.40.10">
    <property type="entry name" value="Immunoglobulins"/>
    <property type="match status" value="1"/>
</dbReference>
<dbReference type="FunFam" id="1.10.287.4280:FF:000001">
    <property type="entry name" value="transcription factor COE1 isoform X2"/>
    <property type="match status" value="1"/>
</dbReference>
<comment type="subcellular location">
    <subcellularLocation>
        <location evidence="1 10">Nucleus</location>
    </subcellularLocation>
</comment>
<dbReference type="FunFam" id="2.60.40.3180:FF:000006">
    <property type="entry name" value="transcription factor COE1 isoform X1"/>
    <property type="match status" value="1"/>
</dbReference>
<sequence length="250" mass="27156">MRRFQVVISTQVGVEGPLLAVSDNMFVHNNSKHGRRAKRLDPSDPGEYNSLYPPIPLQTPCIKAISPNEGWTAGGSTVIIIGENFFDGLQVVFGTMLVWSELITPNAIRVQTPPRQIPGVVEVTLSYKSKQFSLNEPTIDYGFQRLQKLIPRHPGDPEKLPKEIILKRAADLAEALYSMPRSGNTGITGAPRSPGSVHAPAPPTSSSATAFNSYTGQLAVTVQENGSAAKWTDGMYGTVFSTMLSYILDI</sequence>
<protein>
    <submittedName>
        <fullName evidence="13">Transcription factor collier</fullName>
    </submittedName>
</protein>
<name>E2BYP0_HARSA</name>
<dbReference type="SUPFAM" id="SSF81296">
    <property type="entry name" value="E set domains"/>
    <property type="match status" value="1"/>
</dbReference>
<evidence type="ECO:0000256" key="5">
    <source>
        <dbReference type="ARBA" id="ARBA00022833"/>
    </source>
</evidence>
<dbReference type="FunFam" id="2.60.40.10:FF:001458">
    <property type="entry name" value="EBF transcription factor 3b"/>
    <property type="match status" value="1"/>
</dbReference>
<dbReference type="OrthoDB" id="25246at2759"/>
<evidence type="ECO:0000256" key="3">
    <source>
        <dbReference type="ARBA" id="ARBA00022723"/>
    </source>
</evidence>
<keyword evidence="4 10" id="KW-0863">Zinc-finger</keyword>
<evidence type="ECO:0000259" key="12">
    <source>
        <dbReference type="SMART" id="SM00429"/>
    </source>
</evidence>
<keyword evidence="8 10" id="KW-0804">Transcription</keyword>